<evidence type="ECO:0000256" key="1">
    <source>
        <dbReference type="SAM" id="Coils"/>
    </source>
</evidence>
<keyword evidence="3" id="KW-1185">Reference proteome</keyword>
<proteinExistence type="predicted"/>
<feature type="coiled-coil region" evidence="1">
    <location>
        <begin position="235"/>
        <end position="359"/>
    </location>
</feature>
<dbReference type="EMBL" id="JAPFFF010000064">
    <property type="protein sequence ID" value="KAK8836636.1"/>
    <property type="molecule type" value="Genomic_DNA"/>
</dbReference>
<sequence length="537" mass="63040">MRNNSIHLDSNASLTHFFTYKKKAYPFNIVVFNLFSQYFDKRQNHSTVEIKILEDNEEDNLNLAENAIEDFVNFCQNQPINITQDNFITIHKLATKFIVPSLIHATEAFFYANRQQLIDEYLSSLKDQQDMNPNEAEDIIANDFSKYVNDERLLELPLPVLQRIVAKYQLKSSIEPPEVSDFLFKCLDKYGRSGSILFKGFDFGYSNCQIIRNLIKNYTDKFDFECITNVHVRTIYELEKEHKEIEEKLEQRMSELYTEYSNKIDEAKNALNSQIEAIEKYRNKMKDEMNSLLRQNKESQEKFEKEANQLNNKINCLNEKILMNEESHRIMSIENAKLKEEVNKLADILTKKNEEAEKNTALNCPYVNSNEPKGILSKLGNEVVLKAGANEVPSHPLSNIRNFDNQYFANSFNYVEETRENSYILFDFGEKKKVDLDSYLIRTGDSSNTDAYPKDWSIEGSNDKLSWVILDRQTNESSLRGANNIHYFKCPLRHEGDPKYRFRYIRYIQSATWNRSHPYVIKMTFFELFGDVYESDN</sequence>
<evidence type="ECO:0008006" key="4">
    <source>
        <dbReference type="Google" id="ProtNLM"/>
    </source>
</evidence>
<dbReference type="Proteomes" id="UP001470230">
    <property type="component" value="Unassembled WGS sequence"/>
</dbReference>
<comment type="caution">
    <text evidence="2">The sequence shown here is derived from an EMBL/GenBank/DDBJ whole genome shotgun (WGS) entry which is preliminary data.</text>
</comment>
<dbReference type="SUPFAM" id="SSF49785">
    <property type="entry name" value="Galactose-binding domain-like"/>
    <property type="match status" value="1"/>
</dbReference>
<gene>
    <name evidence="2" type="ORF">M9Y10_037571</name>
</gene>
<organism evidence="2 3">
    <name type="scientific">Tritrichomonas musculus</name>
    <dbReference type="NCBI Taxonomy" id="1915356"/>
    <lineage>
        <taxon>Eukaryota</taxon>
        <taxon>Metamonada</taxon>
        <taxon>Parabasalia</taxon>
        <taxon>Tritrichomonadida</taxon>
        <taxon>Tritrichomonadidae</taxon>
        <taxon>Tritrichomonas</taxon>
    </lineage>
</organism>
<evidence type="ECO:0000313" key="3">
    <source>
        <dbReference type="Proteomes" id="UP001470230"/>
    </source>
</evidence>
<reference evidence="2 3" key="1">
    <citation type="submission" date="2024-04" db="EMBL/GenBank/DDBJ databases">
        <title>Tritrichomonas musculus Genome.</title>
        <authorList>
            <person name="Alves-Ferreira E."/>
            <person name="Grigg M."/>
            <person name="Lorenzi H."/>
            <person name="Galac M."/>
        </authorList>
    </citation>
    <scope>NUCLEOTIDE SEQUENCE [LARGE SCALE GENOMIC DNA]</scope>
    <source>
        <strain evidence="2 3">EAF2021</strain>
    </source>
</reference>
<name>A0ABR2GRW1_9EUKA</name>
<dbReference type="Gene3D" id="2.60.120.260">
    <property type="entry name" value="Galactose-binding domain-like"/>
    <property type="match status" value="1"/>
</dbReference>
<keyword evidence="1" id="KW-0175">Coiled coil</keyword>
<dbReference type="InterPro" id="IPR008979">
    <property type="entry name" value="Galactose-bd-like_sf"/>
</dbReference>
<protein>
    <recommendedName>
        <fullName evidence="4">F5/8 type C domain-containing protein</fullName>
    </recommendedName>
</protein>
<accession>A0ABR2GRW1</accession>
<evidence type="ECO:0000313" key="2">
    <source>
        <dbReference type="EMBL" id="KAK8836636.1"/>
    </source>
</evidence>